<dbReference type="SFLD" id="SFLDF00027">
    <property type="entry name" value="p-type_atpase"/>
    <property type="match status" value="1"/>
</dbReference>
<keyword evidence="15 16" id="KW-0472">Membrane</keyword>
<feature type="binding site" evidence="16">
    <location>
        <position position="541"/>
    </location>
    <ligand>
        <name>Mg(2+)</name>
        <dbReference type="ChEBI" id="CHEBI:18420"/>
    </ligand>
</feature>
<dbReference type="GO" id="GO:0005886">
    <property type="term" value="C:plasma membrane"/>
    <property type="evidence" value="ECO:0007669"/>
    <property type="project" value="UniProtKB-SubCell"/>
</dbReference>
<organism evidence="18 19">
    <name type="scientific">Leptolinea tardivitalis</name>
    <dbReference type="NCBI Taxonomy" id="229920"/>
    <lineage>
        <taxon>Bacteria</taxon>
        <taxon>Bacillati</taxon>
        <taxon>Chloroflexota</taxon>
        <taxon>Anaerolineae</taxon>
        <taxon>Anaerolineales</taxon>
        <taxon>Anaerolineaceae</taxon>
        <taxon>Leptolinea</taxon>
    </lineage>
</organism>
<evidence type="ECO:0000256" key="2">
    <source>
        <dbReference type="ARBA" id="ARBA00022448"/>
    </source>
</evidence>
<evidence type="ECO:0000256" key="13">
    <source>
        <dbReference type="ARBA" id="ARBA00022989"/>
    </source>
</evidence>
<keyword evidence="18" id="KW-0378">Hydrolase</keyword>
<feature type="transmembrane region" description="Helical" evidence="16">
    <location>
        <begin position="64"/>
        <end position="85"/>
    </location>
</feature>
<keyword evidence="19" id="KW-1185">Reference proteome</keyword>
<dbReference type="RefSeq" id="WP_062423036.1">
    <property type="nucleotide sequence ID" value="NZ_BBYA01000012.1"/>
</dbReference>
<dbReference type="GO" id="GO:0016887">
    <property type="term" value="F:ATP hydrolysis activity"/>
    <property type="evidence" value="ECO:0007669"/>
    <property type="project" value="InterPro"/>
</dbReference>
<dbReference type="Proteomes" id="UP000050430">
    <property type="component" value="Unassembled WGS sequence"/>
</dbReference>
<dbReference type="PATRIC" id="fig|229920.5.peg.3362"/>
<dbReference type="GO" id="GO:0000287">
    <property type="term" value="F:magnesium ion binding"/>
    <property type="evidence" value="ECO:0007669"/>
    <property type="project" value="UniProtKB-UniRule"/>
</dbReference>
<keyword evidence="13 16" id="KW-1133">Transmembrane helix</keyword>
<comment type="catalytic activity">
    <reaction evidence="16">
        <text>K(+)(out) + ATP + H2O = K(+)(in) + ADP + phosphate + H(+)</text>
        <dbReference type="Rhea" id="RHEA:16777"/>
        <dbReference type="ChEBI" id="CHEBI:15377"/>
        <dbReference type="ChEBI" id="CHEBI:15378"/>
        <dbReference type="ChEBI" id="CHEBI:29103"/>
        <dbReference type="ChEBI" id="CHEBI:30616"/>
        <dbReference type="ChEBI" id="CHEBI:43474"/>
        <dbReference type="ChEBI" id="CHEBI:456216"/>
        <dbReference type="EC" id="7.2.2.6"/>
    </reaction>
</comment>
<dbReference type="InterPro" id="IPR059000">
    <property type="entry name" value="ATPase_P-type_domA"/>
</dbReference>
<dbReference type="HAMAP" id="MF_00285">
    <property type="entry name" value="KdpB"/>
    <property type="match status" value="1"/>
</dbReference>
<evidence type="ECO:0000256" key="7">
    <source>
        <dbReference type="ARBA" id="ARBA00022723"/>
    </source>
</evidence>
<keyword evidence="5 16" id="KW-0597">Phosphoprotein</keyword>
<evidence type="ECO:0000313" key="18">
    <source>
        <dbReference type="EMBL" id="KPL74063.1"/>
    </source>
</evidence>
<keyword evidence="11 16" id="KW-0630">Potassium</keyword>
<evidence type="ECO:0000256" key="12">
    <source>
        <dbReference type="ARBA" id="ARBA00022967"/>
    </source>
</evidence>
<dbReference type="EMBL" id="LGCK01000004">
    <property type="protein sequence ID" value="KPL74063.1"/>
    <property type="molecule type" value="Genomic_DNA"/>
</dbReference>
<keyword evidence="10 16" id="KW-0460">Magnesium</keyword>
<evidence type="ECO:0000256" key="10">
    <source>
        <dbReference type="ARBA" id="ARBA00022842"/>
    </source>
</evidence>
<keyword evidence="2 16" id="KW-0813">Transport</keyword>
<dbReference type="Gene3D" id="2.70.150.10">
    <property type="entry name" value="Calcium-transporting ATPase, cytoplasmic transduction domain A"/>
    <property type="match status" value="1"/>
</dbReference>
<feature type="binding site" evidence="16">
    <location>
        <position position="414"/>
    </location>
    <ligand>
        <name>ATP</name>
        <dbReference type="ChEBI" id="CHEBI:30616"/>
    </ligand>
</feature>
<keyword evidence="4 16" id="KW-0633">Potassium transport</keyword>
<dbReference type="Pfam" id="PF00122">
    <property type="entry name" value="E1-E2_ATPase"/>
    <property type="match status" value="1"/>
</dbReference>
<dbReference type="FunFam" id="2.70.150.10:FF:000010">
    <property type="entry name" value="Potassium-transporting ATPase ATP-binding subunit"/>
    <property type="match status" value="1"/>
</dbReference>
<dbReference type="EC" id="7.2.2.6" evidence="16"/>
<dbReference type="InterPro" id="IPR001757">
    <property type="entry name" value="P_typ_ATPase"/>
</dbReference>
<feature type="transmembrane region" description="Helical" evidence="16">
    <location>
        <begin position="673"/>
        <end position="700"/>
    </location>
</feature>
<evidence type="ECO:0000256" key="6">
    <source>
        <dbReference type="ARBA" id="ARBA00022692"/>
    </source>
</evidence>
<dbReference type="Gene3D" id="3.40.1110.10">
    <property type="entry name" value="Calcium-transporting ATPase, cytoplasmic domain N"/>
    <property type="match status" value="1"/>
</dbReference>
<dbReference type="SUPFAM" id="SSF81665">
    <property type="entry name" value="Calcium ATPase, transmembrane domain M"/>
    <property type="match status" value="1"/>
</dbReference>
<feature type="binding site" evidence="16">
    <location>
        <position position="537"/>
    </location>
    <ligand>
        <name>Mg(2+)</name>
        <dbReference type="ChEBI" id="CHEBI:18420"/>
    </ligand>
</feature>
<feature type="transmembrane region" description="Helical" evidence="16">
    <location>
        <begin position="38"/>
        <end position="58"/>
    </location>
</feature>
<evidence type="ECO:0000259" key="17">
    <source>
        <dbReference type="Pfam" id="PF00122"/>
    </source>
</evidence>
<dbReference type="STRING" id="229920.ADM99_02185"/>
<feature type="transmembrane region" description="Helical" evidence="16">
    <location>
        <begin position="227"/>
        <end position="252"/>
    </location>
</feature>
<dbReference type="AlphaFoldDB" id="A0A0P6XFS9"/>
<feature type="transmembrane region" description="Helical" evidence="16">
    <location>
        <begin position="633"/>
        <end position="653"/>
    </location>
</feature>
<evidence type="ECO:0000256" key="8">
    <source>
        <dbReference type="ARBA" id="ARBA00022741"/>
    </source>
</evidence>
<evidence type="ECO:0000256" key="16">
    <source>
        <dbReference type="HAMAP-Rule" id="MF_00285"/>
    </source>
</evidence>
<dbReference type="SUPFAM" id="SSF81660">
    <property type="entry name" value="Metal cation-transporting ATPase, ATP-binding domain N"/>
    <property type="match status" value="1"/>
</dbReference>
<evidence type="ECO:0000256" key="11">
    <source>
        <dbReference type="ARBA" id="ARBA00022958"/>
    </source>
</evidence>
<comment type="subcellular location">
    <subcellularLocation>
        <location evidence="1 16">Cell membrane</location>
        <topology evidence="1 16">Multi-pass membrane protein</topology>
    </subcellularLocation>
</comment>
<dbReference type="PANTHER" id="PTHR43743">
    <property type="entry name" value="POTASSIUM-TRANSPORTING ATPASE ATP-BINDING SUBUNIT"/>
    <property type="match status" value="1"/>
</dbReference>
<keyword evidence="7 16" id="KW-0479">Metal-binding</keyword>
<evidence type="ECO:0000256" key="5">
    <source>
        <dbReference type="ARBA" id="ARBA00022553"/>
    </source>
</evidence>
<dbReference type="PRINTS" id="PR00119">
    <property type="entry name" value="CATATPASE"/>
</dbReference>
<feature type="transmembrane region" description="Helical" evidence="16">
    <location>
        <begin position="606"/>
        <end position="627"/>
    </location>
</feature>
<evidence type="ECO:0000256" key="1">
    <source>
        <dbReference type="ARBA" id="ARBA00004651"/>
    </source>
</evidence>
<name>A0A0P6XFS9_9CHLR</name>
<dbReference type="InterPro" id="IPR018303">
    <property type="entry name" value="ATPase_P-typ_P_site"/>
</dbReference>
<comment type="similarity">
    <text evidence="16">Belongs to the cation transport ATPase (P-type) (TC 3.A.3) family. Type IA subfamily.</text>
</comment>
<proteinExistence type="inferred from homology"/>
<dbReference type="InterPro" id="IPR006391">
    <property type="entry name" value="P-type_ATPase_bsu_IA"/>
</dbReference>
<dbReference type="NCBIfam" id="TIGR01494">
    <property type="entry name" value="ATPase_P-type"/>
    <property type="match status" value="2"/>
</dbReference>
<comment type="subunit">
    <text evidence="16">The system is composed of three essential subunits: KdpA, KdpB and KdpC.</text>
</comment>
<dbReference type="InterPro" id="IPR044492">
    <property type="entry name" value="P_typ_ATPase_HD_dom"/>
</dbReference>
<dbReference type="CDD" id="cd02078">
    <property type="entry name" value="P-type_ATPase_K"/>
    <property type="match status" value="1"/>
</dbReference>
<dbReference type="Gene3D" id="3.40.50.1000">
    <property type="entry name" value="HAD superfamily/HAD-like"/>
    <property type="match status" value="1"/>
</dbReference>
<gene>
    <name evidence="16" type="primary">kdpB</name>
    <name evidence="18" type="ORF">ADM99_02185</name>
</gene>
<dbReference type="Pfam" id="PF00702">
    <property type="entry name" value="Hydrolase"/>
    <property type="match status" value="1"/>
</dbReference>
<feature type="binding site" evidence="16">
    <location>
        <position position="358"/>
    </location>
    <ligand>
        <name>ATP</name>
        <dbReference type="ChEBI" id="CHEBI:30616"/>
    </ligand>
</feature>
<protein>
    <recommendedName>
        <fullName evidence="16">Potassium-transporting ATPase ATP-binding subunit</fullName>
        <ecNumber evidence="16">7.2.2.6</ecNumber>
    </recommendedName>
    <alternativeName>
        <fullName evidence="16">ATP phosphohydrolase [potassium-transporting] B chain</fullName>
    </alternativeName>
    <alternativeName>
        <fullName evidence="16">Potassium-binding and translocating subunit B</fullName>
    </alternativeName>
    <alternativeName>
        <fullName evidence="16">Potassium-translocating ATPase B chain</fullName>
    </alternativeName>
</protein>
<dbReference type="InterPro" id="IPR008250">
    <property type="entry name" value="ATPase_P-typ_transduc_dom_A_sf"/>
</dbReference>
<evidence type="ECO:0000256" key="15">
    <source>
        <dbReference type="ARBA" id="ARBA00023136"/>
    </source>
</evidence>
<dbReference type="GO" id="GO:0005524">
    <property type="term" value="F:ATP binding"/>
    <property type="evidence" value="ECO:0007669"/>
    <property type="project" value="UniProtKB-UniRule"/>
</dbReference>
<dbReference type="NCBIfam" id="TIGR01497">
    <property type="entry name" value="kdpB"/>
    <property type="match status" value="1"/>
</dbReference>
<dbReference type="InterPro" id="IPR023299">
    <property type="entry name" value="ATPase_P-typ_cyto_dom_N"/>
</dbReference>
<dbReference type="OrthoDB" id="135399at2"/>
<dbReference type="SUPFAM" id="SSF81653">
    <property type="entry name" value="Calcium ATPase, transduction domain A"/>
    <property type="match status" value="1"/>
</dbReference>
<accession>A0A0P6XFS9</accession>
<dbReference type="InterPro" id="IPR023214">
    <property type="entry name" value="HAD_sf"/>
</dbReference>
<dbReference type="SUPFAM" id="SSF56784">
    <property type="entry name" value="HAD-like"/>
    <property type="match status" value="1"/>
</dbReference>
<keyword evidence="14 16" id="KW-0406">Ion transport</keyword>
<dbReference type="FunFam" id="3.40.1110.10:FF:000007">
    <property type="entry name" value="Potassium-transporting ATPase ATP-binding subunit"/>
    <property type="match status" value="1"/>
</dbReference>
<feature type="transmembrane region" description="Helical" evidence="16">
    <location>
        <begin position="264"/>
        <end position="290"/>
    </location>
</feature>
<dbReference type="SFLD" id="SFLDS00003">
    <property type="entry name" value="Haloacid_Dehalogenase"/>
    <property type="match status" value="1"/>
</dbReference>
<evidence type="ECO:0000256" key="4">
    <source>
        <dbReference type="ARBA" id="ARBA00022538"/>
    </source>
</evidence>
<keyword evidence="12 16" id="KW-1278">Translocase</keyword>
<feature type="domain" description="P-type ATPase A" evidence="17">
    <location>
        <begin position="131"/>
        <end position="216"/>
    </location>
</feature>
<evidence type="ECO:0000256" key="14">
    <source>
        <dbReference type="ARBA" id="ARBA00023065"/>
    </source>
</evidence>
<feature type="active site" description="4-aspartylphosphate intermediate" evidence="16">
    <location>
        <position position="321"/>
    </location>
</feature>
<dbReference type="GO" id="GO:0008556">
    <property type="term" value="F:P-type potassium transmembrane transporter activity"/>
    <property type="evidence" value="ECO:0007669"/>
    <property type="project" value="UniProtKB-UniRule"/>
</dbReference>
<feature type="binding site" evidence="16">
    <location>
        <begin position="396"/>
        <end position="403"/>
    </location>
    <ligand>
        <name>ATP</name>
        <dbReference type="ChEBI" id="CHEBI:30616"/>
    </ligand>
</feature>
<keyword evidence="8 16" id="KW-0547">Nucleotide-binding</keyword>
<reference evidence="18 19" key="1">
    <citation type="submission" date="2015-07" db="EMBL/GenBank/DDBJ databases">
        <title>Genome sequence of Leptolinea tardivitalis DSM 16556.</title>
        <authorList>
            <person name="Hemp J."/>
            <person name="Ward L.M."/>
            <person name="Pace L.A."/>
            <person name="Fischer W.W."/>
        </authorList>
    </citation>
    <scope>NUCLEOTIDE SEQUENCE [LARGE SCALE GENOMIC DNA]</scope>
    <source>
        <strain evidence="18 19">YMTK-2</strain>
    </source>
</reference>
<comment type="caution">
    <text evidence="18">The sequence shown here is derived from an EMBL/GenBank/DDBJ whole genome shotgun (WGS) entry which is preliminary data.</text>
</comment>
<evidence type="ECO:0000256" key="3">
    <source>
        <dbReference type="ARBA" id="ARBA00022475"/>
    </source>
</evidence>
<keyword evidence="6 16" id="KW-0812">Transmembrane</keyword>
<keyword evidence="9 16" id="KW-0067">ATP-binding</keyword>
<dbReference type="InterPro" id="IPR036412">
    <property type="entry name" value="HAD-like_sf"/>
</dbReference>
<feature type="binding site" evidence="16">
    <location>
        <position position="362"/>
    </location>
    <ligand>
        <name>ATP</name>
        <dbReference type="ChEBI" id="CHEBI:30616"/>
    </ligand>
</feature>
<keyword evidence="3 16" id="KW-1003">Cell membrane</keyword>
<dbReference type="InterPro" id="IPR023298">
    <property type="entry name" value="ATPase_P-typ_TM_dom_sf"/>
</dbReference>
<sequence>MKPTATLHISKKHMPGLIQQAVFDAFIKLNPLRMIHNPVMFIVEIGSLITTLLWLQALSARGEAPAWFIGTIAAWLWFTVLFANFSEALAEGRGKAQAEALRKTRQDTQAKRLSSLPKGQTKPQDFSLTVSTKLRRGDMYLVETGDILPSDGEIVLGIASVDESAVTGESAPVIREAGGDRSAVTGGTRLLSDWLVVKVTSDPGEGFLDKMINLVEGAKRSKTPNEIALNILLASFTIIFLVVCATLLPFSIYSVNQAGQGSPISITILIALLVCLIPTTIGGLISSIGIAGMDRLIQRNVIALSGRAVEAAGDIDVLLLDKTGTITLGNRQAVEFLPVHGVKEVELAEAAQLASLADETPEGRSVVILAKERFNMRGRTFSSSGEYPEGMKFMLFSAQTRMSGVDLDHTRIRKGAPDTMFDLLETNGGSVPADLKTIVEEIAHAGGTPLVVTKNERPLGVIHLKDIVKGGLKERFAQLRKMGIKTVMITGDNPLTAAAIAAEAGVDDFLAQATPENKLKLIREYQADGRLVAMTGDGTNDAPALAQADVAVAMNTGTQPAREAANMIDLESNPTKLIEIVEIGKQLLMTRGSLTTFSISNDIAKYFAIIPAAFANTYPQLGILNFIGLSSPYNAILSAVIFNAIIIVLLIPLALKGIPYRAVGAAKLLRDNLLIYGLGGIIAPFIGIKLIDLFLVLLGIH</sequence>
<comment type="function">
    <text evidence="16">Part of the high-affinity ATP-driven potassium transport (or Kdp) system, which catalyzes the hydrolysis of ATP coupled with the electrogenic transport of potassium into the cytoplasm. This subunit is responsible for energy coupling to the transport system and for the release of the potassium ions to the cytoplasm.</text>
</comment>
<evidence type="ECO:0000313" key="19">
    <source>
        <dbReference type="Proteomes" id="UP000050430"/>
    </source>
</evidence>
<dbReference type="PROSITE" id="PS00154">
    <property type="entry name" value="ATPASE_E1_E2"/>
    <property type="match status" value="1"/>
</dbReference>
<dbReference type="PANTHER" id="PTHR43743:SF1">
    <property type="entry name" value="POTASSIUM-TRANSPORTING ATPASE ATP-BINDING SUBUNIT"/>
    <property type="match status" value="1"/>
</dbReference>
<evidence type="ECO:0000256" key="9">
    <source>
        <dbReference type="ARBA" id="ARBA00022840"/>
    </source>
</evidence>
<dbReference type="SFLD" id="SFLDG00002">
    <property type="entry name" value="C1.7:_P-type_atpase_like"/>
    <property type="match status" value="1"/>
</dbReference>